<organism evidence="7 8">
    <name type="scientific">Talaromyces islandicus</name>
    <name type="common">Penicillium islandicum</name>
    <dbReference type="NCBI Taxonomy" id="28573"/>
    <lineage>
        <taxon>Eukaryota</taxon>
        <taxon>Fungi</taxon>
        <taxon>Dikarya</taxon>
        <taxon>Ascomycota</taxon>
        <taxon>Pezizomycotina</taxon>
        <taxon>Eurotiomycetes</taxon>
        <taxon>Eurotiomycetidae</taxon>
        <taxon>Eurotiales</taxon>
        <taxon>Trichocomaceae</taxon>
        <taxon>Talaromyces</taxon>
        <taxon>Talaromyces sect. Islandici</taxon>
    </lineage>
</organism>
<sequence length="1431" mass="159919">MDAVMRILRSALQYLIPGSEEASPNSKIDKETEWQDLDRYQDVFGQLPMLQAYSHLILTFPMPENVSREEIIRELETAMEKVRTKLPWMGAQIINVGKGPGNSGVNKYAPCPLPKHTVVAKDVSGEFPTYAEVKRVKAPIAMLDSALLSPCSSFPQPFQASEEDPAQVARLQVSFINGGVFLNFVIHHATADAGGHFWLARLVAMSLRGEEFPGSFLEEANRDRRILFPLLGPDEPMLDHSHLKRPPITADNPINLASQKDGYEPDVPYITTDDAISAFCWQRFITVRRSRLDPSTLAKFSRTIDGRKSLGISPNYLGDVIHNVQTVVSVKDLIEKPLANIASRMRKRLNEVTNSYHIRSFASFIMSQPDKSTITYGGRVNTETDIGSSSVRAAELYFDFGKLGRPDFVRRPCLKGVSCPGLLAFLPQNPDGDCDFVAALTEEDVAMLNADPVWTQRACPQPIAIVFLSAGIMPVKIAGSSRAVWIPTAHDADIGPGGRRLGVLERDRRAQLVRGSIKPVAMAMRPANINQTMPTANVHRTPPPAVSEPLPSRDVILEIVALYFQFCHRQPLWLFERQELSSLDTLPEEVTFSLLALAIRFSSREGLANQVQDLSQKYAEVARGHIMFRIARGAVHLSTIQSLCLLAFANFVGYSSGLAKYQFGKLAFLHVLNELYAPRSMMLNMLDDIENPRYMEPKRDPARELGIPPPLTPCDSANITQTERGGIWTYMVQQTSLWREVRGYVAQCADGNPKPPWSPESGYAMIGAHLMEVETRFPTYHRYDAVRFLDRSNEELQKDRGYWSPWLVLQFGYHAIHSMLNHPFLYSSRPHQFVQMSVPNTFWKTSSELALLHSTWTARLIDMVWEKDYRVSDPFIGYCAAIAATIHIYYCRAADIRVRTSAQSKLGKCMRFVDELGTVWPVCQWIYDRLDALVQSAFRAKHQTEESDSNRRTVSINIALMWDILDFTSAKKPSRKPGRGLFDPSFVPDFVGNDERNNGYEDEDEHTVETQIFHRPNPVADVDTSNGGQEFPPFSDTAARRGIRERMGHSAPANERPTLQQQQHQHGEFPVPSWSAAEVLENTAVMDISYDPFFQFQDHDNSITTVIDKAISKPKGPTYISTTLSTSMTAAASRVTGAIAKNAMPTLAHATILPRRSSARGHADHGWLNTYHTFSFADYYDPEAMNFGCLRVLNEDRVAPGTGFPTHPHRDAEIFSYILSGELTHRDSMIQKGAEGKQGKQFYRMKRGDVQFTTGGSGIAHSEQNEHQSETVHFLQIWALPWRKGLAPQYHTLSFDDKLKQKAFLPILSPLAAGENATAAEEREATPKIPGTIPIHADFVMGAGLIGVDKRFKWRVGGPQDGTVSNLSDRKVYVHVPMTKNGNAKIRLDGREDAVLGEGDGAYVMKVNVGDELSVESIGEAEAEVIVLDSN</sequence>
<evidence type="ECO:0000256" key="4">
    <source>
        <dbReference type="RuleBase" id="RU003457"/>
    </source>
</evidence>
<dbReference type="CDD" id="cd12148">
    <property type="entry name" value="fungal_TF_MHR"/>
    <property type="match status" value="1"/>
</dbReference>
<dbReference type="EMBL" id="CVMT01000008">
    <property type="protein sequence ID" value="CRG90767.1"/>
    <property type="molecule type" value="Genomic_DNA"/>
</dbReference>
<dbReference type="InterPro" id="IPR023213">
    <property type="entry name" value="CAT-like_dom_sf"/>
</dbReference>
<evidence type="ECO:0000259" key="6">
    <source>
        <dbReference type="Pfam" id="PF22664"/>
    </source>
</evidence>
<protein>
    <submittedName>
        <fullName evidence="7">Uncharacterized protein</fullName>
    </submittedName>
</protein>
<accession>A0A0U1M5H7</accession>
<dbReference type="Pfam" id="PF22664">
    <property type="entry name" value="TRI-like_N"/>
    <property type="match status" value="1"/>
</dbReference>
<dbReference type="InterPro" id="IPR054710">
    <property type="entry name" value="Tri101-like_N"/>
</dbReference>
<dbReference type="InterPro" id="IPR003829">
    <property type="entry name" value="Pirin_N_dom"/>
</dbReference>
<dbReference type="InterPro" id="IPR012093">
    <property type="entry name" value="Pirin"/>
</dbReference>
<feature type="domain" description="Trichothecene 3-O-acetyltransferase-like N-terminal" evidence="6">
    <location>
        <begin position="53"/>
        <end position="201"/>
    </location>
</feature>
<dbReference type="STRING" id="28573.A0A0U1M5H7"/>
<dbReference type="OrthoDB" id="426882at2759"/>
<evidence type="ECO:0000256" key="3">
    <source>
        <dbReference type="ARBA" id="ARBA00023315"/>
    </source>
</evidence>
<evidence type="ECO:0000256" key="1">
    <source>
        <dbReference type="ARBA" id="ARBA00008416"/>
    </source>
</evidence>
<gene>
    <name evidence="7" type="ORF">PISL3812_07812</name>
</gene>
<dbReference type="InterPro" id="IPR014710">
    <property type="entry name" value="RmlC-like_jellyroll"/>
</dbReference>
<dbReference type="GO" id="GO:0016746">
    <property type="term" value="F:acyltransferase activity"/>
    <property type="evidence" value="ECO:0007669"/>
    <property type="project" value="UniProtKB-KW"/>
</dbReference>
<feature type="domain" description="Pirin N-terminal" evidence="5">
    <location>
        <begin position="1160"/>
        <end position="1278"/>
    </location>
</feature>
<dbReference type="SUPFAM" id="SSF51182">
    <property type="entry name" value="RmlC-like cupins"/>
    <property type="match status" value="1"/>
</dbReference>
<dbReference type="InterPro" id="IPR011051">
    <property type="entry name" value="RmlC_Cupin_sf"/>
</dbReference>
<dbReference type="Gene3D" id="3.30.559.10">
    <property type="entry name" value="Chloramphenicol acetyltransferase-like domain"/>
    <property type="match status" value="2"/>
</dbReference>
<dbReference type="PANTHER" id="PTHR43212">
    <property type="entry name" value="QUERCETIN 2,3-DIOXYGENASE"/>
    <property type="match status" value="1"/>
</dbReference>
<keyword evidence="8" id="KW-1185">Reference proteome</keyword>
<evidence type="ECO:0000256" key="2">
    <source>
        <dbReference type="ARBA" id="ARBA00022679"/>
    </source>
</evidence>
<name>A0A0U1M5H7_TALIS</name>
<keyword evidence="3" id="KW-0012">Acyltransferase</keyword>
<proteinExistence type="inferred from homology"/>
<evidence type="ECO:0000313" key="7">
    <source>
        <dbReference type="EMBL" id="CRG90767.1"/>
    </source>
</evidence>
<evidence type="ECO:0000259" key="5">
    <source>
        <dbReference type="Pfam" id="PF02678"/>
    </source>
</evidence>
<dbReference type="Pfam" id="PF02678">
    <property type="entry name" value="Pirin"/>
    <property type="match status" value="1"/>
</dbReference>
<comment type="similarity">
    <text evidence="1 4">Belongs to the pirin family.</text>
</comment>
<dbReference type="Pfam" id="PF02458">
    <property type="entry name" value="Transferase"/>
    <property type="match status" value="1"/>
</dbReference>
<dbReference type="Gene3D" id="2.60.120.10">
    <property type="entry name" value="Jelly Rolls"/>
    <property type="match status" value="1"/>
</dbReference>
<dbReference type="CDD" id="cd02910">
    <property type="entry name" value="cupin_Yhhw_N"/>
    <property type="match status" value="1"/>
</dbReference>
<evidence type="ECO:0000313" key="8">
    <source>
        <dbReference type="Proteomes" id="UP000054383"/>
    </source>
</evidence>
<keyword evidence="2" id="KW-0808">Transferase</keyword>
<reference evidence="7 8" key="1">
    <citation type="submission" date="2015-04" db="EMBL/GenBank/DDBJ databases">
        <authorList>
            <person name="Syromyatnikov M.Y."/>
            <person name="Popov V.N."/>
        </authorList>
    </citation>
    <scope>NUCLEOTIDE SEQUENCE [LARGE SCALE GENOMIC DNA]</scope>
    <source>
        <strain evidence="7">WF-38-12</strain>
    </source>
</reference>
<dbReference type="Proteomes" id="UP000054383">
    <property type="component" value="Unassembled WGS sequence"/>
</dbReference>
<dbReference type="PANTHER" id="PTHR43212:SF3">
    <property type="entry name" value="QUERCETIN 2,3-DIOXYGENASE"/>
    <property type="match status" value="1"/>
</dbReference>